<name>A0A1A2EB16_MYCSD</name>
<feature type="domain" description="Major facilitator superfamily (MFS) profile" evidence="9">
    <location>
        <begin position="17"/>
        <end position="443"/>
    </location>
</feature>
<accession>A0A1A2EB16</accession>
<comment type="similarity">
    <text evidence="2 7">Belongs to the major facilitator superfamily. Sugar transporter (TC 2.A.1.1) family.</text>
</comment>
<feature type="transmembrane region" description="Helical" evidence="8">
    <location>
        <begin position="253"/>
        <end position="277"/>
    </location>
</feature>
<dbReference type="GO" id="GO:0022857">
    <property type="term" value="F:transmembrane transporter activity"/>
    <property type="evidence" value="ECO:0007669"/>
    <property type="project" value="InterPro"/>
</dbReference>
<evidence type="ECO:0000256" key="2">
    <source>
        <dbReference type="ARBA" id="ARBA00010992"/>
    </source>
</evidence>
<feature type="transmembrane region" description="Helical" evidence="8">
    <location>
        <begin position="355"/>
        <end position="377"/>
    </location>
</feature>
<feature type="transmembrane region" description="Helical" evidence="8">
    <location>
        <begin position="112"/>
        <end position="130"/>
    </location>
</feature>
<keyword evidence="6 8" id="KW-0472">Membrane</keyword>
<dbReference type="PANTHER" id="PTHR48020">
    <property type="entry name" value="PROTON MYO-INOSITOL COTRANSPORTER"/>
    <property type="match status" value="1"/>
</dbReference>
<keyword evidence="4 8" id="KW-0812">Transmembrane</keyword>
<dbReference type="Pfam" id="PF00083">
    <property type="entry name" value="Sugar_tr"/>
    <property type="match status" value="1"/>
</dbReference>
<feature type="transmembrane region" description="Helical" evidence="8">
    <location>
        <begin position="82"/>
        <end position="100"/>
    </location>
</feature>
<dbReference type="InterPro" id="IPR020846">
    <property type="entry name" value="MFS_dom"/>
</dbReference>
<dbReference type="EMBL" id="LZIN01000094">
    <property type="protein sequence ID" value="OBG01290.1"/>
    <property type="molecule type" value="Genomic_DNA"/>
</dbReference>
<evidence type="ECO:0000256" key="4">
    <source>
        <dbReference type="ARBA" id="ARBA00022692"/>
    </source>
</evidence>
<keyword evidence="5 8" id="KW-1133">Transmembrane helix</keyword>
<dbReference type="SUPFAM" id="SSF103473">
    <property type="entry name" value="MFS general substrate transporter"/>
    <property type="match status" value="1"/>
</dbReference>
<dbReference type="PROSITE" id="PS50850">
    <property type="entry name" value="MFS"/>
    <property type="match status" value="1"/>
</dbReference>
<evidence type="ECO:0000313" key="11">
    <source>
        <dbReference type="Proteomes" id="UP000093985"/>
    </source>
</evidence>
<feature type="transmembrane region" description="Helical" evidence="8">
    <location>
        <begin position="398"/>
        <end position="415"/>
    </location>
</feature>
<dbReference type="Proteomes" id="UP000093985">
    <property type="component" value="Unassembled WGS sequence"/>
</dbReference>
<keyword evidence="3 7" id="KW-0813">Transport</keyword>
<evidence type="ECO:0000256" key="7">
    <source>
        <dbReference type="RuleBase" id="RU003346"/>
    </source>
</evidence>
<feature type="transmembrane region" description="Helical" evidence="8">
    <location>
        <begin position="12"/>
        <end position="30"/>
    </location>
</feature>
<evidence type="ECO:0000256" key="6">
    <source>
        <dbReference type="ARBA" id="ARBA00023136"/>
    </source>
</evidence>
<sequence>MGRIGELRRSSPLALLVGLAAASVGVIYGYDLSNIAGALLFIEADLGLTAGQQEMVATATVIGEIAGAAAGGWLANTIGRKNSMVAVAITYAAFALLGAASTSVPMLTVARLLLGITIGVSVVVVPVFVAESAPADARGALLVTYGVATVIGIIAGYLCAYWLAGTGSWRAMLGLAAIPAALVTLLLARIPDTARWYLLKGRVAEAHRTLQRIEPNAEAAQRELAEISRTLREEQAGGVGVLREMLRPPYLRATLFVVTLGFFVQITGINAIVYYSPRLFEKMGFEGDFALLVLPALVQVAALAAMLVSLALIDRVGRRPLLLSGITAMVAANALLIAVFAAGPKFGDALAAVQFGGVLLFTVGYTSGFGSLVWVYAGESLPARLRSMGSSAMLTSNLTANAVVAAVFLTMLTSLGGAGTFAVFGVLALLSLAFVYRYAPETKGRQLEDIRHFWENGGRWPADQAPAPEIGASACR</sequence>
<dbReference type="PROSITE" id="PS00216">
    <property type="entry name" value="SUGAR_TRANSPORT_1"/>
    <property type="match status" value="1"/>
</dbReference>
<dbReference type="PROSITE" id="PS00217">
    <property type="entry name" value="SUGAR_TRANSPORT_2"/>
    <property type="match status" value="1"/>
</dbReference>
<dbReference type="InterPro" id="IPR005829">
    <property type="entry name" value="Sugar_transporter_CS"/>
</dbReference>
<reference evidence="11" key="1">
    <citation type="submission" date="2016-06" db="EMBL/GenBank/DDBJ databases">
        <authorList>
            <person name="Sutton G."/>
            <person name="Brinkac L."/>
            <person name="Sanka R."/>
            <person name="Adams M."/>
            <person name="Lau E."/>
            <person name="Mehaffy C."/>
            <person name="Tameris M."/>
            <person name="Hatherill M."/>
            <person name="Hanekom W."/>
            <person name="Mahomed H."/>
            <person name="Mcshane H."/>
        </authorList>
    </citation>
    <scope>NUCLEOTIDE SEQUENCE [LARGE SCALE GENOMIC DNA]</scope>
    <source>
        <strain evidence="11">852014-51077_SCH5608930-a</strain>
    </source>
</reference>
<dbReference type="InterPro" id="IPR005828">
    <property type="entry name" value="MFS_sugar_transport-like"/>
</dbReference>
<evidence type="ECO:0000256" key="3">
    <source>
        <dbReference type="ARBA" id="ARBA00022448"/>
    </source>
</evidence>
<evidence type="ECO:0000313" key="10">
    <source>
        <dbReference type="EMBL" id="OBG01290.1"/>
    </source>
</evidence>
<feature type="transmembrane region" description="Helical" evidence="8">
    <location>
        <begin position="320"/>
        <end position="343"/>
    </location>
</feature>
<comment type="subcellular location">
    <subcellularLocation>
        <location evidence="1">Cell membrane</location>
        <topology evidence="1">Multi-pass membrane protein</topology>
    </subcellularLocation>
</comment>
<evidence type="ECO:0000259" key="9">
    <source>
        <dbReference type="PROSITE" id="PS50850"/>
    </source>
</evidence>
<dbReference type="GO" id="GO:0005886">
    <property type="term" value="C:plasma membrane"/>
    <property type="evidence" value="ECO:0007669"/>
    <property type="project" value="UniProtKB-SubCell"/>
</dbReference>
<feature type="transmembrane region" description="Helical" evidence="8">
    <location>
        <begin position="55"/>
        <end position="75"/>
    </location>
</feature>
<evidence type="ECO:0000256" key="1">
    <source>
        <dbReference type="ARBA" id="ARBA00004651"/>
    </source>
</evidence>
<feature type="transmembrane region" description="Helical" evidence="8">
    <location>
        <begin position="142"/>
        <end position="163"/>
    </location>
</feature>
<dbReference type="InterPro" id="IPR036259">
    <property type="entry name" value="MFS_trans_sf"/>
</dbReference>
<dbReference type="PANTHER" id="PTHR48020:SF12">
    <property type="entry name" value="PROTON MYO-INOSITOL COTRANSPORTER"/>
    <property type="match status" value="1"/>
</dbReference>
<dbReference type="OrthoDB" id="4008739at2"/>
<feature type="transmembrane region" description="Helical" evidence="8">
    <location>
        <begin position="289"/>
        <end position="313"/>
    </location>
</feature>
<proteinExistence type="inferred from homology"/>
<comment type="caution">
    <text evidence="10">The sequence shown here is derived from an EMBL/GenBank/DDBJ whole genome shotgun (WGS) entry which is preliminary data.</text>
</comment>
<gene>
    <name evidence="10" type="ORF">A5771_16905</name>
</gene>
<evidence type="ECO:0000256" key="5">
    <source>
        <dbReference type="ARBA" id="ARBA00022989"/>
    </source>
</evidence>
<organism evidence="10 11">
    <name type="scientific">Mycolicibacter sinensis (strain JDM601)</name>
    <name type="common">Mycobacterium sinense</name>
    <dbReference type="NCBI Taxonomy" id="875328"/>
    <lineage>
        <taxon>Bacteria</taxon>
        <taxon>Bacillati</taxon>
        <taxon>Actinomycetota</taxon>
        <taxon>Actinomycetes</taxon>
        <taxon>Mycobacteriales</taxon>
        <taxon>Mycobacteriaceae</taxon>
        <taxon>Mycolicibacter</taxon>
    </lineage>
</organism>
<feature type="transmembrane region" description="Helical" evidence="8">
    <location>
        <begin position="169"/>
        <end position="188"/>
    </location>
</feature>
<dbReference type="Gene3D" id="1.20.1250.20">
    <property type="entry name" value="MFS general substrate transporter like domains"/>
    <property type="match status" value="1"/>
</dbReference>
<dbReference type="InterPro" id="IPR003663">
    <property type="entry name" value="Sugar/inositol_transpt"/>
</dbReference>
<dbReference type="AlphaFoldDB" id="A0A1A2EB16"/>
<dbReference type="NCBIfam" id="TIGR00879">
    <property type="entry name" value="SP"/>
    <property type="match status" value="1"/>
</dbReference>
<evidence type="ECO:0000256" key="8">
    <source>
        <dbReference type="SAM" id="Phobius"/>
    </source>
</evidence>
<dbReference type="InterPro" id="IPR050814">
    <property type="entry name" value="Myo-inositol_Transporter"/>
</dbReference>
<dbReference type="PRINTS" id="PR00171">
    <property type="entry name" value="SUGRTRNSPORT"/>
</dbReference>
<feature type="transmembrane region" description="Helical" evidence="8">
    <location>
        <begin position="421"/>
        <end position="439"/>
    </location>
</feature>
<protein>
    <submittedName>
        <fullName evidence="10">MFS transporter</fullName>
    </submittedName>
</protein>